<evidence type="ECO:0000256" key="8">
    <source>
        <dbReference type="ARBA" id="ARBA00022840"/>
    </source>
</evidence>
<dbReference type="NCBIfam" id="TIGR01128">
    <property type="entry name" value="holA"/>
    <property type="match status" value="1"/>
</dbReference>
<evidence type="ECO:0000256" key="9">
    <source>
        <dbReference type="ARBA" id="ARBA00022932"/>
    </source>
</evidence>
<evidence type="ECO:0000256" key="3">
    <source>
        <dbReference type="ARBA" id="ARBA00022695"/>
    </source>
</evidence>
<dbReference type="EC" id="2.7.7.7" evidence="11"/>
<dbReference type="Gene3D" id="3.40.50.300">
    <property type="entry name" value="P-loop containing nucleotide triphosphate hydrolases"/>
    <property type="match status" value="1"/>
</dbReference>
<keyword evidence="8 11" id="KW-0067">ATP-binding</keyword>
<evidence type="ECO:0000256" key="4">
    <source>
        <dbReference type="ARBA" id="ARBA00022705"/>
    </source>
</evidence>
<dbReference type="GO" id="GO:0003677">
    <property type="term" value="F:DNA binding"/>
    <property type="evidence" value="ECO:0007669"/>
    <property type="project" value="InterPro"/>
</dbReference>
<dbReference type="GO" id="GO:0006261">
    <property type="term" value="P:DNA-templated DNA replication"/>
    <property type="evidence" value="ECO:0007669"/>
    <property type="project" value="TreeGrafter"/>
</dbReference>
<dbReference type="InterPro" id="IPR027417">
    <property type="entry name" value="P-loop_NTPase"/>
</dbReference>
<evidence type="ECO:0000256" key="2">
    <source>
        <dbReference type="ARBA" id="ARBA00022679"/>
    </source>
</evidence>
<dbReference type="InterPro" id="IPR008921">
    <property type="entry name" value="DNA_pol3_clamp-load_cplx_C"/>
</dbReference>
<dbReference type="InterPro" id="IPR022754">
    <property type="entry name" value="DNA_pol_III_gamma-3"/>
</dbReference>
<dbReference type="InterPro" id="IPR001270">
    <property type="entry name" value="ClpA/B"/>
</dbReference>
<dbReference type="PRINTS" id="PR00300">
    <property type="entry name" value="CLPPROTEASEA"/>
</dbReference>
<dbReference type="AlphaFoldDB" id="A0A379E6L8"/>
<feature type="region of interest" description="Disordered" evidence="12">
    <location>
        <begin position="396"/>
        <end position="497"/>
    </location>
</feature>
<dbReference type="Pfam" id="PF22608">
    <property type="entry name" value="DNAX_ATPase_lid"/>
    <property type="match status" value="1"/>
</dbReference>
<dbReference type="Pfam" id="PF13177">
    <property type="entry name" value="DNA_pol3_delta2"/>
    <property type="match status" value="1"/>
</dbReference>
<dbReference type="InterPro" id="IPR045085">
    <property type="entry name" value="HLD_clamp_pol_III_gamma_tau"/>
</dbReference>
<evidence type="ECO:0000256" key="12">
    <source>
        <dbReference type="SAM" id="MobiDB-lite"/>
    </source>
</evidence>
<proteinExistence type="inferred from homology"/>
<dbReference type="NCBIfam" id="NF011531">
    <property type="entry name" value="PRK14971.1"/>
    <property type="match status" value="1"/>
</dbReference>
<keyword evidence="6 11" id="KW-0547">Nucleotide-binding</keyword>
<dbReference type="GO" id="GO:0005524">
    <property type="term" value="F:ATP binding"/>
    <property type="evidence" value="ECO:0007669"/>
    <property type="project" value="UniProtKB-KW"/>
</dbReference>
<dbReference type="Proteomes" id="UP000254156">
    <property type="component" value="Unassembled WGS sequence"/>
</dbReference>
<comment type="similarity">
    <text evidence="1 11">Belongs to the DnaX/STICHEL family.</text>
</comment>
<evidence type="ECO:0000313" key="15">
    <source>
        <dbReference type="Proteomes" id="UP000254156"/>
    </source>
</evidence>
<gene>
    <name evidence="14" type="primary">dnaX_2</name>
    <name evidence="11" type="synonym">dnaX</name>
    <name evidence="14" type="ORF">NCTC11632_00426</name>
</gene>
<dbReference type="Gene3D" id="1.20.272.10">
    <property type="match status" value="1"/>
</dbReference>
<dbReference type="PANTHER" id="PTHR11669:SF0">
    <property type="entry name" value="PROTEIN STICHEL-LIKE 2"/>
    <property type="match status" value="1"/>
</dbReference>
<comment type="subunit">
    <text evidence="11">DNA polymerase III contains a core (composed of alpha, epsilon and theta chains) that associates with a tau subunit. This core dimerizes to form the POLIII' complex. PolIII' associates with the gamma complex (composed of gamma, delta, delta', psi and chi chains) and with the beta chain to form the complete DNA polymerase III complex.</text>
</comment>
<evidence type="ECO:0000259" key="13">
    <source>
        <dbReference type="SMART" id="SM00382"/>
    </source>
</evidence>
<dbReference type="Gene3D" id="1.10.8.60">
    <property type="match status" value="1"/>
</dbReference>
<name>A0A379E6L8_9PORP</name>
<dbReference type="EMBL" id="UGTF01000002">
    <property type="protein sequence ID" value="SUB88357.1"/>
    <property type="molecule type" value="Genomic_DNA"/>
</dbReference>
<evidence type="ECO:0000313" key="14">
    <source>
        <dbReference type="EMBL" id="SUB88357.1"/>
    </source>
</evidence>
<dbReference type="NCBIfam" id="TIGR02397">
    <property type="entry name" value="dnaX_nterm"/>
    <property type="match status" value="1"/>
</dbReference>
<keyword evidence="3 11" id="KW-0548">Nucleotidyltransferase</keyword>
<dbReference type="GO" id="GO:0046872">
    <property type="term" value="F:metal ion binding"/>
    <property type="evidence" value="ECO:0007669"/>
    <property type="project" value="UniProtKB-KW"/>
</dbReference>
<comment type="catalytic activity">
    <reaction evidence="10 11">
        <text>DNA(n) + a 2'-deoxyribonucleoside 5'-triphosphate = DNA(n+1) + diphosphate</text>
        <dbReference type="Rhea" id="RHEA:22508"/>
        <dbReference type="Rhea" id="RHEA-COMP:17339"/>
        <dbReference type="Rhea" id="RHEA-COMP:17340"/>
        <dbReference type="ChEBI" id="CHEBI:33019"/>
        <dbReference type="ChEBI" id="CHEBI:61560"/>
        <dbReference type="ChEBI" id="CHEBI:173112"/>
        <dbReference type="EC" id="2.7.7.7"/>
    </reaction>
</comment>
<feature type="compositionally biased region" description="Low complexity" evidence="12">
    <location>
        <begin position="424"/>
        <end position="446"/>
    </location>
</feature>
<comment type="function">
    <text evidence="11">DNA polymerase III is a complex, multichain enzyme responsible for most of the replicative synthesis in bacteria. This DNA polymerase also exhibits 3' to 5' exonuclease activity.</text>
</comment>
<dbReference type="CDD" id="cd00009">
    <property type="entry name" value="AAA"/>
    <property type="match status" value="1"/>
</dbReference>
<dbReference type="InterPro" id="IPR050238">
    <property type="entry name" value="DNA_Rep/Repair_Clamp_Loader"/>
</dbReference>
<evidence type="ECO:0000256" key="10">
    <source>
        <dbReference type="ARBA" id="ARBA00049244"/>
    </source>
</evidence>
<protein>
    <recommendedName>
        <fullName evidence="11">DNA polymerase III subunit gamma/tau</fullName>
        <ecNumber evidence="11">2.7.7.7</ecNumber>
    </recommendedName>
</protein>
<accession>A0A379E6L8</accession>
<organism evidence="14 15">
    <name type="scientific">Porphyromonas macacae</name>
    <dbReference type="NCBI Taxonomy" id="28115"/>
    <lineage>
        <taxon>Bacteria</taxon>
        <taxon>Pseudomonadati</taxon>
        <taxon>Bacteroidota</taxon>
        <taxon>Bacteroidia</taxon>
        <taxon>Bacteroidales</taxon>
        <taxon>Porphyromonadaceae</taxon>
        <taxon>Porphyromonas</taxon>
    </lineage>
</organism>
<keyword evidence="4 11" id="KW-0235">DNA replication</keyword>
<feature type="domain" description="AAA+ ATPase" evidence="13">
    <location>
        <begin position="59"/>
        <end position="202"/>
    </location>
</feature>
<dbReference type="InterPro" id="IPR003593">
    <property type="entry name" value="AAA+_ATPase"/>
</dbReference>
<dbReference type="SMART" id="SM00382">
    <property type="entry name" value="AAA"/>
    <property type="match status" value="1"/>
</dbReference>
<dbReference type="GO" id="GO:0003887">
    <property type="term" value="F:DNA-directed DNA polymerase activity"/>
    <property type="evidence" value="ECO:0007669"/>
    <property type="project" value="UniProtKB-KW"/>
</dbReference>
<evidence type="ECO:0000256" key="5">
    <source>
        <dbReference type="ARBA" id="ARBA00022723"/>
    </source>
</evidence>
<feature type="compositionally biased region" description="Polar residues" evidence="12">
    <location>
        <begin position="413"/>
        <end position="423"/>
    </location>
</feature>
<evidence type="ECO:0000256" key="1">
    <source>
        <dbReference type="ARBA" id="ARBA00006360"/>
    </source>
</evidence>
<evidence type="ECO:0000256" key="6">
    <source>
        <dbReference type="ARBA" id="ARBA00022741"/>
    </source>
</evidence>
<dbReference type="NCBIfam" id="NF004046">
    <property type="entry name" value="PRK05563.1"/>
    <property type="match status" value="1"/>
</dbReference>
<dbReference type="CDD" id="cd18137">
    <property type="entry name" value="HLD_clamp_pol_III_gamma_tau"/>
    <property type="match status" value="1"/>
</dbReference>
<evidence type="ECO:0000256" key="7">
    <source>
        <dbReference type="ARBA" id="ARBA00022833"/>
    </source>
</evidence>
<sequence>MQRIQRLFDLFPGFSFRLASMEEQYIVSARKYRPDRFDNIVGQEALTHTLKTAILSRKMAHAYLFCGPRGVGKTTAARVLAKTINCFNRTADGEACNECESCRAFNEQRSLNVYELDAASNNSVEDIRQLISEVNIPPALGDYKVYIIDEVHMLSQAAFNAFLKTLEEPPEHVIFILATTEKHKILPTILSRCQIYDFRRITVNDIVNHLAFVACEEHIQADTEALNVIAEKADGGMRDALSLFDRIASYSGGHITYRQVIDSLNILDYTYYFRLLEQFLQGDYVSILATLDELLSKGFDGQVIINGLAAFFRDLMVAQHPGTEQLLEKPDSVSAQYKQTAAACPAVFLYRAIRLLTECDLNYRQSSNKRLHIELCLMQIAAIYNTELSQMPAAGAIAPQPQRPPVKAPQKTIPASGQTSEHLSTPVPATSTPPAAKSEAATSSAPDTKVISQTDVKPQAPMQSAPSESIRQMPEPPAVPAAKTTNGGNGSRRTGRLSVTGWKAAREEEALKQQEQAPKLPEQHEPVKEEEMQRLWLRFAHQHVQKEQTLLIMAMEQNIPTLTQAENGFPVVKILLPNFDIENRLKEYAGQLQYFFCKELRNSDLTLSMEVDRSEQSRIPVTGQEKMDFLKEKSPAFGKLCEGLGLQPY</sequence>
<keyword evidence="9 11" id="KW-0239">DNA-directed DNA polymerase</keyword>
<dbReference type="InterPro" id="IPR005790">
    <property type="entry name" value="DNA_polIII_delta"/>
</dbReference>
<evidence type="ECO:0000256" key="11">
    <source>
        <dbReference type="RuleBase" id="RU364063"/>
    </source>
</evidence>
<dbReference type="SUPFAM" id="SSF52540">
    <property type="entry name" value="P-loop containing nucleoside triphosphate hydrolases"/>
    <property type="match status" value="1"/>
</dbReference>
<reference evidence="14 15" key="1">
    <citation type="submission" date="2018-06" db="EMBL/GenBank/DDBJ databases">
        <authorList>
            <consortium name="Pathogen Informatics"/>
            <person name="Doyle S."/>
        </authorList>
    </citation>
    <scope>NUCLEOTIDE SEQUENCE [LARGE SCALE GENOMIC DNA]</scope>
    <source>
        <strain evidence="14 15">NCTC11632</strain>
    </source>
</reference>
<keyword evidence="7" id="KW-0862">Zinc</keyword>
<dbReference type="Pfam" id="PF12169">
    <property type="entry name" value="DNA_pol3_gamma3"/>
    <property type="match status" value="1"/>
</dbReference>
<feature type="compositionally biased region" description="Polar residues" evidence="12">
    <location>
        <begin position="450"/>
        <end position="470"/>
    </location>
</feature>
<dbReference type="PANTHER" id="PTHR11669">
    <property type="entry name" value="REPLICATION FACTOR C / DNA POLYMERASE III GAMMA-TAU SUBUNIT"/>
    <property type="match status" value="1"/>
</dbReference>
<dbReference type="FunFam" id="3.40.50.300:FF:000014">
    <property type="entry name" value="DNA polymerase III subunit gamma/tau"/>
    <property type="match status" value="1"/>
</dbReference>
<dbReference type="SUPFAM" id="SSF48019">
    <property type="entry name" value="post-AAA+ oligomerization domain-like"/>
    <property type="match status" value="1"/>
</dbReference>
<dbReference type="GO" id="GO:0009360">
    <property type="term" value="C:DNA polymerase III complex"/>
    <property type="evidence" value="ECO:0007669"/>
    <property type="project" value="InterPro"/>
</dbReference>
<keyword evidence="2 11" id="KW-0808">Transferase</keyword>
<dbReference type="FunFam" id="1.10.8.60:FF:000013">
    <property type="entry name" value="DNA polymerase III subunit gamma/tau"/>
    <property type="match status" value="1"/>
</dbReference>
<keyword evidence="5" id="KW-0479">Metal-binding</keyword>
<dbReference type="InterPro" id="IPR012763">
    <property type="entry name" value="DNA_pol_III_sug/sutau_N"/>
</dbReference>